<dbReference type="Pfam" id="PF03283">
    <property type="entry name" value="PAE"/>
    <property type="match status" value="1"/>
</dbReference>
<evidence type="ECO:0000256" key="1">
    <source>
        <dbReference type="ARBA" id="ARBA00003534"/>
    </source>
</evidence>
<name>A0ABC8YNG1_9POAL</name>
<comment type="subcellular location">
    <subcellularLocation>
        <location evidence="2 5">Secreted</location>
        <location evidence="2 5">Cell wall</location>
    </subcellularLocation>
</comment>
<dbReference type="PANTHER" id="PTHR21562:SF53">
    <property type="entry name" value="PECTIN ACETYLESTERASE"/>
    <property type="match status" value="1"/>
</dbReference>
<comment type="function">
    <text evidence="1 5">Hydrolyzes acetyl esters in homogalacturonan regions of pectin. In type I primary cell wall, galacturonic acid residues of pectin can be acetylated at the O-2 and O-3 positions. Decreasing the degree of acetylation of pectin gels in vitro alters their physical properties.</text>
</comment>
<protein>
    <recommendedName>
        <fullName evidence="5">Pectin acetylesterase</fullName>
        <ecNumber evidence="5">3.1.1.-</ecNumber>
    </recommendedName>
</protein>
<organism evidence="6 7">
    <name type="scientific">Urochloa decumbens</name>
    <dbReference type="NCBI Taxonomy" id="240449"/>
    <lineage>
        <taxon>Eukaryota</taxon>
        <taxon>Viridiplantae</taxon>
        <taxon>Streptophyta</taxon>
        <taxon>Embryophyta</taxon>
        <taxon>Tracheophyta</taxon>
        <taxon>Spermatophyta</taxon>
        <taxon>Magnoliopsida</taxon>
        <taxon>Liliopsida</taxon>
        <taxon>Poales</taxon>
        <taxon>Poaceae</taxon>
        <taxon>PACMAD clade</taxon>
        <taxon>Panicoideae</taxon>
        <taxon>Panicodae</taxon>
        <taxon>Paniceae</taxon>
        <taxon>Melinidinae</taxon>
        <taxon>Urochloa</taxon>
    </lineage>
</organism>
<gene>
    <name evidence="6" type="ORF">URODEC1_LOCUS35942</name>
</gene>
<evidence type="ECO:0000256" key="3">
    <source>
        <dbReference type="ARBA" id="ARBA00005784"/>
    </source>
</evidence>
<keyword evidence="7" id="KW-1185">Reference proteome</keyword>
<dbReference type="InterPro" id="IPR004963">
    <property type="entry name" value="PAE/NOTUM"/>
</dbReference>
<dbReference type="Proteomes" id="UP001497457">
    <property type="component" value="Chromosome 17b"/>
</dbReference>
<evidence type="ECO:0000313" key="6">
    <source>
        <dbReference type="EMBL" id="CAL4946203.1"/>
    </source>
</evidence>
<keyword evidence="4 5" id="KW-0134">Cell wall</keyword>
<dbReference type="GO" id="GO:0071555">
    <property type="term" value="P:cell wall organization"/>
    <property type="evidence" value="ECO:0007669"/>
    <property type="project" value="UniProtKB-KW"/>
</dbReference>
<dbReference type="AlphaFoldDB" id="A0ABC8YNG1"/>
<dbReference type="EC" id="3.1.1.-" evidence="5"/>
<dbReference type="GO" id="GO:0016787">
    <property type="term" value="F:hydrolase activity"/>
    <property type="evidence" value="ECO:0007669"/>
    <property type="project" value="UniProtKB-KW"/>
</dbReference>
<proteinExistence type="inferred from homology"/>
<dbReference type="PANTHER" id="PTHR21562">
    <property type="entry name" value="NOTUM-RELATED"/>
    <property type="match status" value="1"/>
</dbReference>
<sequence length="415" mass="45394">MVTEHTSPPVVRKRRPAGHTVTVAAAPLLVLLALLAASSRLPVAAAGLTQATLVAGAQEKGAVCLDGTPPAYYLQKGFGSGSQSWIVFLEGGGWCSSKSNTADTCSQRKMTATGSSKSVEPASFDGIFSDQQPQNPDFYNWNKVFVHYCDGASFSGDAEGEAEDGTKLYFRGLRIWEAVIAELMEKGMDTAKQALLAGCSAGGLSTLLHCDNFRARFPQEVSVKCLADGGFFLDAEDLSGERFMRSVFNGVVQLQNVCEVLPEECLEEKDPTDCFFPAELIKSICTPTFIVNSEYDYWQIQNVVAPVGSYPGDTWLHCRDNIRSCSSQQIDVLHGFRQKLIHELKAAKDKEDWGLFIDSCFTHCQTQSSGTWHSPTSPRLGNKTVAEAVGDWYFGRRREVKQIDCEYPCNPTCGS</sequence>
<evidence type="ECO:0000256" key="2">
    <source>
        <dbReference type="ARBA" id="ARBA00004191"/>
    </source>
</evidence>
<comment type="similarity">
    <text evidence="3 5">Belongs to the pectinacetylesterase family.</text>
</comment>
<reference evidence="6 7" key="2">
    <citation type="submission" date="2024-10" db="EMBL/GenBank/DDBJ databases">
        <authorList>
            <person name="Ryan C."/>
        </authorList>
    </citation>
    <scope>NUCLEOTIDE SEQUENCE [LARGE SCALE GENOMIC DNA]</scope>
</reference>
<keyword evidence="5" id="KW-0964">Secreted</keyword>
<evidence type="ECO:0000313" key="7">
    <source>
        <dbReference type="Proteomes" id="UP001497457"/>
    </source>
</evidence>
<accession>A0ABC8YNG1</accession>
<keyword evidence="5" id="KW-0378">Hydrolase</keyword>
<dbReference type="EMBL" id="OZ075127">
    <property type="protein sequence ID" value="CAL4946203.1"/>
    <property type="molecule type" value="Genomic_DNA"/>
</dbReference>
<evidence type="ECO:0000256" key="5">
    <source>
        <dbReference type="RuleBase" id="RU363114"/>
    </source>
</evidence>
<evidence type="ECO:0000256" key="4">
    <source>
        <dbReference type="ARBA" id="ARBA00022512"/>
    </source>
</evidence>
<dbReference type="InterPro" id="IPR029058">
    <property type="entry name" value="AB_hydrolase_fold"/>
</dbReference>
<keyword evidence="5" id="KW-0961">Cell wall biogenesis/degradation</keyword>
<reference evidence="7" key="1">
    <citation type="submission" date="2024-06" db="EMBL/GenBank/DDBJ databases">
        <authorList>
            <person name="Ryan C."/>
        </authorList>
    </citation>
    <scope>NUCLEOTIDE SEQUENCE [LARGE SCALE GENOMIC DNA]</scope>
</reference>
<dbReference type="SUPFAM" id="SSF53474">
    <property type="entry name" value="alpha/beta-Hydrolases"/>
    <property type="match status" value="1"/>
</dbReference>